<keyword evidence="4 7" id="KW-0560">Oxidoreductase</keyword>
<dbReference type="AlphaFoldDB" id="A0A6P2BTJ3"/>
<dbReference type="PANTHER" id="PTHR46696:SF6">
    <property type="entry name" value="P450, PUTATIVE (EUROFUNG)-RELATED"/>
    <property type="match status" value="1"/>
</dbReference>
<evidence type="ECO:0000313" key="8">
    <source>
        <dbReference type="EMBL" id="TVZ02374.1"/>
    </source>
</evidence>
<dbReference type="FunFam" id="1.10.630.10:FF:000018">
    <property type="entry name" value="Cytochrome P450 monooxygenase"/>
    <property type="match status" value="1"/>
</dbReference>
<dbReference type="PROSITE" id="PS00086">
    <property type="entry name" value="CYTOCHROME_P450"/>
    <property type="match status" value="1"/>
</dbReference>
<evidence type="ECO:0000256" key="5">
    <source>
        <dbReference type="ARBA" id="ARBA00023004"/>
    </source>
</evidence>
<dbReference type="GO" id="GO:0004497">
    <property type="term" value="F:monooxygenase activity"/>
    <property type="evidence" value="ECO:0007669"/>
    <property type="project" value="UniProtKB-KW"/>
</dbReference>
<protein>
    <submittedName>
        <fullName evidence="8">Cytochrome P450</fullName>
    </submittedName>
</protein>
<dbReference type="GO" id="GO:0016705">
    <property type="term" value="F:oxidoreductase activity, acting on paired donors, with incorporation or reduction of molecular oxygen"/>
    <property type="evidence" value="ECO:0007669"/>
    <property type="project" value="InterPro"/>
</dbReference>
<dbReference type="OrthoDB" id="3599725at2"/>
<keyword evidence="6 7" id="KW-0503">Monooxygenase</keyword>
<keyword evidence="5 7" id="KW-0408">Iron</keyword>
<dbReference type="SUPFAM" id="SSF48264">
    <property type="entry name" value="Cytochrome P450"/>
    <property type="match status" value="1"/>
</dbReference>
<proteinExistence type="inferred from homology"/>
<dbReference type="EMBL" id="RPFW01000005">
    <property type="protein sequence ID" value="TVZ02374.1"/>
    <property type="molecule type" value="Genomic_DNA"/>
</dbReference>
<evidence type="ECO:0000256" key="2">
    <source>
        <dbReference type="ARBA" id="ARBA00022617"/>
    </source>
</evidence>
<comment type="caution">
    <text evidence="8">The sequence shown here is derived from an EMBL/GenBank/DDBJ whole genome shotgun (WGS) entry which is preliminary data.</text>
</comment>
<evidence type="ECO:0000256" key="4">
    <source>
        <dbReference type="ARBA" id="ARBA00023002"/>
    </source>
</evidence>
<dbReference type="Pfam" id="PF00067">
    <property type="entry name" value="p450"/>
    <property type="match status" value="2"/>
</dbReference>
<dbReference type="InterPro" id="IPR017972">
    <property type="entry name" value="Cyt_P450_CS"/>
</dbReference>
<dbReference type="InterPro" id="IPR036396">
    <property type="entry name" value="Cyt_P450_sf"/>
</dbReference>
<evidence type="ECO:0000256" key="1">
    <source>
        <dbReference type="ARBA" id="ARBA00010617"/>
    </source>
</evidence>
<dbReference type="InterPro" id="IPR001128">
    <property type="entry name" value="Cyt_P450"/>
</dbReference>
<evidence type="ECO:0000313" key="9">
    <source>
        <dbReference type="Proteomes" id="UP000460272"/>
    </source>
</evidence>
<evidence type="ECO:0000256" key="7">
    <source>
        <dbReference type="RuleBase" id="RU000461"/>
    </source>
</evidence>
<dbReference type="CDD" id="cd11035">
    <property type="entry name" value="P450cam-like"/>
    <property type="match status" value="1"/>
</dbReference>
<evidence type="ECO:0000256" key="3">
    <source>
        <dbReference type="ARBA" id="ARBA00022723"/>
    </source>
</evidence>
<dbReference type="PANTHER" id="PTHR46696">
    <property type="entry name" value="P450, PUTATIVE (EUROFUNG)-RELATED"/>
    <property type="match status" value="1"/>
</dbReference>
<organism evidence="8 9">
    <name type="scientific">Trebonia kvetii</name>
    <dbReference type="NCBI Taxonomy" id="2480626"/>
    <lineage>
        <taxon>Bacteria</taxon>
        <taxon>Bacillati</taxon>
        <taxon>Actinomycetota</taxon>
        <taxon>Actinomycetes</taxon>
        <taxon>Streptosporangiales</taxon>
        <taxon>Treboniaceae</taxon>
        <taxon>Trebonia</taxon>
    </lineage>
</organism>
<keyword evidence="3 7" id="KW-0479">Metal-binding</keyword>
<name>A0A6P2BTJ3_9ACTN</name>
<dbReference type="GO" id="GO:0020037">
    <property type="term" value="F:heme binding"/>
    <property type="evidence" value="ECO:0007669"/>
    <property type="project" value="InterPro"/>
</dbReference>
<keyword evidence="9" id="KW-1185">Reference proteome</keyword>
<keyword evidence="2 7" id="KW-0349">Heme</keyword>
<sequence length="393" mass="44359">MTLGEPLRYEAINTAVSSPGEHFARYDALREKGNVHPATVNGRNPFLLVSGMAEIRACLQDPATFSSSAVTVDDPNPPYMWIPEMVDPPLHTKWRHLLGPFFAPGAVDRLKPRVHEVINEILDDVEGRGECDYVADVALRFPNTIFMEIFGLPVSDAAQFQVWETAILHADPSEGKLAFAAMQEVMEYFRQLIAERRAQPREDIISVALTWSIDETPVSDQDLLSFCLLMFMAGLDTVAMQLSYSMYHLALHPDDRRRLVADPSLWPSAIEEFLRYYSFVSPGRKATRRTEVGGCPIEPGQMVWLPLASANRDPAEFPDAHLVKIDREGNRHLAFGAGPHRCLGSHLARQELLVGLTEWHRRIPEYRLDPDIPITEHGRQVGLNNLPLVWDRH</sequence>
<comment type="similarity">
    <text evidence="1 7">Belongs to the cytochrome P450 family.</text>
</comment>
<dbReference type="Gene3D" id="1.10.630.10">
    <property type="entry name" value="Cytochrome P450"/>
    <property type="match status" value="1"/>
</dbReference>
<dbReference type="InterPro" id="IPR002397">
    <property type="entry name" value="Cyt_P450_B"/>
</dbReference>
<dbReference type="Proteomes" id="UP000460272">
    <property type="component" value="Unassembled WGS sequence"/>
</dbReference>
<accession>A0A6P2BTJ3</accession>
<reference evidence="8 9" key="1">
    <citation type="submission" date="2018-11" db="EMBL/GenBank/DDBJ databases">
        <title>Trebonia kvetii gen.nov., sp.nov., a novel acidophilic actinobacterium, and proposal of the new actinobacterial family Treboniaceae fam. nov.</title>
        <authorList>
            <person name="Rapoport D."/>
            <person name="Sagova-Mareckova M."/>
            <person name="Sedlacek I."/>
            <person name="Provaznik J."/>
            <person name="Kralova S."/>
            <person name="Pavlinic D."/>
            <person name="Benes V."/>
            <person name="Kopecky J."/>
        </authorList>
    </citation>
    <scope>NUCLEOTIDE SEQUENCE [LARGE SCALE GENOMIC DNA]</scope>
    <source>
        <strain evidence="8 9">15Tr583</strain>
    </source>
</reference>
<dbReference type="GO" id="GO:0005506">
    <property type="term" value="F:iron ion binding"/>
    <property type="evidence" value="ECO:0007669"/>
    <property type="project" value="InterPro"/>
</dbReference>
<dbReference type="PRINTS" id="PR00359">
    <property type="entry name" value="BP450"/>
</dbReference>
<evidence type="ECO:0000256" key="6">
    <source>
        <dbReference type="ARBA" id="ARBA00023033"/>
    </source>
</evidence>
<dbReference type="RefSeq" id="WP_145857318.1">
    <property type="nucleotide sequence ID" value="NZ_RPFW01000005.1"/>
</dbReference>
<dbReference type="PRINTS" id="PR00385">
    <property type="entry name" value="P450"/>
</dbReference>
<gene>
    <name evidence="8" type="ORF">EAS64_26595</name>
</gene>